<dbReference type="EMBL" id="JH993042">
    <property type="protein sequence ID" value="EKX39073.1"/>
    <property type="molecule type" value="Genomic_DNA"/>
</dbReference>
<dbReference type="AlphaFoldDB" id="L1IS59"/>
<dbReference type="GeneID" id="17295888"/>
<dbReference type="PaxDb" id="55529-EKX39073"/>
<gene>
    <name evidence="2" type="ORF">GUITHDRAFT_154506</name>
</gene>
<evidence type="ECO:0000313" key="3">
    <source>
        <dbReference type="EnsemblProtists" id="EKX39073"/>
    </source>
</evidence>
<accession>L1IS59</accession>
<evidence type="ECO:0000313" key="2">
    <source>
        <dbReference type="EMBL" id="EKX39073.1"/>
    </source>
</evidence>
<feature type="coiled-coil region" evidence="1">
    <location>
        <begin position="4"/>
        <end position="34"/>
    </location>
</feature>
<evidence type="ECO:0000256" key="1">
    <source>
        <dbReference type="SAM" id="Coils"/>
    </source>
</evidence>
<name>L1IS59_GUITC</name>
<dbReference type="RefSeq" id="XP_005826053.1">
    <property type="nucleotide sequence ID" value="XM_005825996.1"/>
</dbReference>
<reference evidence="2 4" key="1">
    <citation type="journal article" date="2012" name="Nature">
        <title>Algal genomes reveal evolutionary mosaicism and the fate of nucleomorphs.</title>
        <authorList>
            <consortium name="DOE Joint Genome Institute"/>
            <person name="Curtis B.A."/>
            <person name="Tanifuji G."/>
            <person name="Burki F."/>
            <person name="Gruber A."/>
            <person name="Irimia M."/>
            <person name="Maruyama S."/>
            <person name="Arias M.C."/>
            <person name="Ball S.G."/>
            <person name="Gile G.H."/>
            <person name="Hirakawa Y."/>
            <person name="Hopkins J.F."/>
            <person name="Kuo A."/>
            <person name="Rensing S.A."/>
            <person name="Schmutz J."/>
            <person name="Symeonidi A."/>
            <person name="Elias M."/>
            <person name="Eveleigh R.J."/>
            <person name="Herman E.K."/>
            <person name="Klute M.J."/>
            <person name="Nakayama T."/>
            <person name="Obornik M."/>
            <person name="Reyes-Prieto A."/>
            <person name="Armbrust E.V."/>
            <person name="Aves S.J."/>
            <person name="Beiko R.G."/>
            <person name="Coutinho P."/>
            <person name="Dacks J.B."/>
            <person name="Durnford D.G."/>
            <person name="Fast N.M."/>
            <person name="Green B.R."/>
            <person name="Grisdale C.J."/>
            <person name="Hempel F."/>
            <person name="Henrissat B."/>
            <person name="Hoppner M.P."/>
            <person name="Ishida K."/>
            <person name="Kim E."/>
            <person name="Koreny L."/>
            <person name="Kroth P.G."/>
            <person name="Liu Y."/>
            <person name="Malik S.B."/>
            <person name="Maier U.G."/>
            <person name="McRose D."/>
            <person name="Mock T."/>
            <person name="Neilson J.A."/>
            <person name="Onodera N.T."/>
            <person name="Poole A.M."/>
            <person name="Pritham E.J."/>
            <person name="Richards T.A."/>
            <person name="Rocap G."/>
            <person name="Roy S.W."/>
            <person name="Sarai C."/>
            <person name="Schaack S."/>
            <person name="Shirato S."/>
            <person name="Slamovits C.H."/>
            <person name="Spencer D.F."/>
            <person name="Suzuki S."/>
            <person name="Worden A.Z."/>
            <person name="Zauner S."/>
            <person name="Barry K."/>
            <person name="Bell C."/>
            <person name="Bharti A.K."/>
            <person name="Crow J.A."/>
            <person name="Grimwood J."/>
            <person name="Kramer R."/>
            <person name="Lindquist E."/>
            <person name="Lucas S."/>
            <person name="Salamov A."/>
            <person name="McFadden G.I."/>
            <person name="Lane C.E."/>
            <person name="Keeling P.J."/>
            <person name="Gray M.W."/>
            <person name="Grigoriev I.V."/>
            <person name="Archibald J.M."/>
        </authorList>
    </citation>
    <scope>NUCLEOTIDE SEQUENCE</scope>
    <source>
        <strain evidence="2 4">CCMP2712</strain>
    </source>
</reference>
<organism evidence="2">
    <name type="scientific">Guillardia theta (strain CCMP2712)</name>
    <name type="common">Cryptophyte</name>
    <dbReference type="NCBI Taxonomy" id="905079"/>
    <lineage>
        <taxon>Eukaryota</taxon>
        <taxon>Cryptophyceae</taxon>
        <taxon>Pyrenomonadales</taxon>
        <taxon>Geminigeraceae</taxon>
        <taxon>Guillardia</taxon>
    </lineage>
</organism>
<keyword evidence="4" id="KW-1185">Reference proteome</keyword>
<proteinExistence type="predicted"/>
<sequence>MDVIATLQRKQSHLEAEKSEFKKLMEEALREQRAIADFYHASKRTAKRNTVEH</sequence>
<dbReference type="HOGENOM" id="CLU_3072748_0_0_1"/>
<dbReference type="EnsemblProtists" id="EKX39073">
    <property type="protein sequence ID" value="EKX39073"/>
    <property type="gene ID" value="GUITHDRAFT_154506"/>
</dbReference>
<keyword evidence="1" id="KW-0175">Coiled coil</keyword>
<reference evidence="4" key="2">
    <citation type="submission" date="2012-11" db="EMBL/GenBank/DDBJ databases">
        <authorList>
            <person name="Kuo A."/>
            <person name="Curtis B.A."/>
            <person name="Tanifuji G."/>
            <person name="Burki F."/>
            <person name="Gruber A."/>
            <person name="Irimia M."/>
            <person name="Maruyama S."/>
            <person name="Arias M.C."/>
            <person name="Ball S.G."/>
            <person name="Gile G.H."/>
            <person name="Hirakawa Y."/>
            <person name="Hopkins J.F."/>
            <person name="Rensing S.A."/>
            <person name="Schmutz J."/>
            <person name="Symeonidi A."/>
            <person name="Elias M."/>
            <person name="Eveleigh R.J."/>
            <person name="Herman E.K."/>
            <person name="Klute M.J."/>
            <person name="Nakayama T."/>
            <person name="Obornik M."/>
            <person name="Reyes-Prieto A."/>
            <person name="Armbrust E.V."/>
            <person name="Aves S.J."/>
            <person name="Beiko R.G."/>
            <person name="Coutinho P."/>
            <person name="Dacks J.B."/>
            <person name="Durnford D.G."/>
            <person name="Fast N.M."/>
            <person name="Green B.R."/>
            <person name="Grisdale C."/>
            <person name="Hempe F."/>
            <person name="Henrissat B."/>
            <person name="Hoppner M.P."/>
            <person name="Ishida K.-I."/>
            <person name="Kim E."/>
            <person name="Koreny L."/>
            <person name="Kroth P.G."/>
            <person name="Liu Y."/>
            <person name="Malik S.-B."/>
            <person name="Maier U.G."/>
            <person name="McRose D."/>
            <person name="Mock T."/>
            <person name="Neilson J.A."/>
            <person name="Onodera N.T."/>
            <person name="Poole A.M."/>
            <person name="Pritham E.J."/>
            <person name="Richards T.A."/>
            <person name="Rocap G."/>
            <person name="Roy S.W."/>
            <person name="Sarai C."/>
            <person name="Schaack S."/>
            <person name="Shirato S."/>
            <person name="Slamovits C.H."/>
            <person name="Spencer D.F."/>
            <person name="Suzuki S."/>
            <person name="Worden A.Z."/>
            <person name="Zauner S."/>
            <person name="Barry K."/>
            <person name="Bell C."/>
            <person name="Bharti A.K."/>
            <person name="Crow J.A."/>
            <person name="Grimwood J."/>
            <person name="Kramer R."/>
            <person name="Lindquist E."/>
            <person name="Lucas S."/>
            <person name="Salamov A."/>
            <person name="McFadden G.I."/>
            <person name="Lane C.E."/>
            <person name="Keeling P.J."/>
            <person name="Gray M.W."/>
            <person name="Grigoriev I.V."/>
            <person name="Archibald J.M."/>
        </authorList>
    </citation>
    <scope>NUCLEOTIDE SEQUENCE</scope>
    <source>
        <strain evidence="4">CCMP2712</strain>
    </source>
</reference>
<dbReference type="KEGG" id="gtt:GUITHDRAFT_154506"/>
<protein>
    <submittedName>
        <fullName evidence="2 3">Uncharacterized protein</fullName>
    </submittedName>
</protein>
<evidence type="ECO:0000313" key="4">
    <source>
        <dbReference type="Proteomes" id="UP000011087"/>
    </source>
</evidence>
<dbReference type="Proteomes" id="UP000011087">
    <property type="component" value="Unassembled WGS sequence"/>
</dbReference>
<reference evidence="3" key="3">
    <citation type="submission" date="2016-03" db="UniProtKB">
        <authorList>
            <consortium name="EnsemblProtists"/>
        </authorList>
    </citation>
    <scope>IDENTIFICATION</scope>
</reference>